<accession>A0ABW0GQB7</accession>
<reference evidence="4" key="1">
    <citation type="journal article" date="2019" name="Int. J. Syst. Evol. Microbiol.">
        <title>The Global Catalogue of Microorganisms (GCM) 10K type strain sequencing project: providing services to taxonomists for standard genome sequencing and annotation.</title>
        <authorList>
            <consortium name="The Broad Institute Genomics Platform"/>
            <consortium name="The Broad Institute Genome Sequencing Center for Infectious Disease"/>
            <person name="Wu L."/>
            <person name="Ma J."/>
        </authorList>
    </citation>
    <scope>NUCLEOTIDE SEQUENCE [LARGE SCALE GENOMIC DNA]</scope>
    <source>
        <strain evidence="4">CCUG 43114</strain>
    </source>
</reference>
<organism evidence="3 4">
    <name type="scientific">Aquipuribacter nitratireducens</name>
    <dbReference type="NCBI Taxonomy" id="650104"/>
    <lineage>
        <taxon>Bacteria</taxon>
        <taxon>Bacillati</taxon>
        <taxon>Actinomycetota</taxon>
        <taxon>Actinomycetes</taxon>
        <taxon>Micrococcales</taxon>
        <taxon>Intrasporangiaceae</taxon>
        <taxon>Aquipuribacter</taxon>
    </lineage>
</organism>
<comment type="caution">
    <text evidence="3">The sequence shown here is derived from an EMBL/GenBank/DDBJ whole genome shotgun (WGS) entry which is preliminary data.</text>
</comment>
<dbReference type="Gene3D" id="3.50.30.30">
    <property type="match status" value="1"/>
</dbReference>
<feature type="compositionally biased region" description="Basic and acidic residues" evidence="1">
    <location>
        <begin position="21"/>
        <end position="31"/>
    </location>
</feature>
<evidence type="ECO:0000259" key="2">
    <source>
        <dbReference type="Pfam" id="PF02225"/>
    </source>
</evidence>
<sequence length="651" mass="68239">MVLSLLTAPAFAHPDGAVTDEPGHEDEHGNHADPTQIQPPPDPAAPLLEHDASTSDDIVSSGPNAKVTKNLAVAGRGERLLADGTTDVWSHDGYAYLGTFNDPCGTGEGYAEGGAVDLIDDRTAPGVVVFDVHNPNKVEYVGNLPSVDGSRINDVKVATMSDGSDVLVHSNESCDGGPGGFEIYDVTDPSHPVHLAHVQTDDINVLLREQFGYTDFGVHNNYLFSRDGRDFNAVQVEGLLGSFQVYDITDPANVELVSWFGAEYLLDPGVDWATTTDISAIIEAEAYLFSGYGASQNRFLHDHYVTPDGAQAYLANWDAGLLLVDLGDLDGSAATLVSQAIDPASEDGEVNSHSVWPTADGTIVVEGEEDFAPFETVFTIDSGPAAGEYAASEGAITVPIDSLPGDEMSGPTVYVGLACNGDPLPAATGDGQIALIQRGVCAFTDKINNADAAGYDGVVVFNDAARGDALVSMGGDPVDLPGVFVGHSAGLLIAGVGSAADLVLGAAGETVTVAVEPNGWSGMRIWDYSNPANPVLASTFNTVCSADPVADGCDPRGTYSSHNVIVEGTKAYISWYSDGVLVLDVSDPYNPVEVARYHESGPEFEARNGGIQDVWGIHKQARSPWIYASDRNGGLYVLKEYGAGSAKQGKG</sequence>
<dbReference type="Pfam" id="PF08309">
    <property type="entry name" value="LVIVD"/>
    <property type="match status" value="2"/>
</dbReference>
<feature type="domain" description="PA" evidence="2">
    <location>
        <begin position="409"/>
        <end position="492"/>
    </location>
</feature>
<dbReference type="EMBL" id="JBHSLD010000009">
    <property type="protein sequence ID" value="MFC5381420.1"/>
    <property type="molecule type" value="Genomic_DNA"/>
</dbReference>
<feature type="region of interest" description="Disordered" evidence="1">
    <location>
        <begin position="12"/>
        <end position="49"/>
    </location>
</feature>
<dbReference type="RefSeq" id="WP_340269307.1">
    <property type="nucleotide sequence ID" value="NZ_JBBEOG010000004.1"/>
</dbReference>
<evidence type="ECO:0000313" key="4">
    <source>
        <dbReference type="Proteomes" id="UP001596122"/>
    </source>
</evidence>
<gene>
    <name evidence="3" type="ORF">ACFPJ6_11505</name>
</gene>
<name>A0ABW0GQB7_9MICO</name>
<dbReference type="Proteomes" id="UP001596122">
    <property type="component" value="Unassembled WGS sequence"/>
</dbReference>
<dbReference type="InterPro" id="IPR046450">
    <property type="entry name" value="PA_dom_sf"/>
</dbReference>
<dbReference type="SUPFAM" id="SSF52025">
    <property type="entry name" value="PA domain"/>
    <property type="match status" value="1"/>
</dbReference>
<evidence type="ECO:0000256" key="1">
    <source>
        <dbReference type="SAM" id="MobiDB-lite"/>
    </source>
</evidence>
<evidence type="ECO:0000313" key="3">
    <source>
        <dbReference type="EMBL" id="MFC5381420.1"/>
    </source>
</evidence>
<protein>
    <submittedName>
        <fullName evidence="3">PA domain-containing protein</fullName>
    </submittedName>
</protein>
<proteinExistence type="predicted"/>
<dbReference type="InterPro" id="IPR013211">
    <property type="entry name" value="LVIVD"/>
</dbReference>
<dbReference type="InterPro" id="IPR003137">
    <property type="entry name" value="PA_domain"/>
</dbReference>
<keyword evidence="4" id="KW-1185">Reference proteome</keyword>
<dbReference type="Pfam" id="PF02225">
    <property type="entry name" value="PA"/>
    <property type="match status" value="1"/>
</dbReference>